<dbReference type="AlphaFoldDB" id="A0A7R9WZB9"/>
<evidence type="ECO:0000313" key="1">
    <source>
        <dbReference type="EMBL" id="CAD8338099.1"/>
    </source>
</evidence>
<dbReference type="EMBL" id="HBEF01016368">
    <property type="protein sequence ID" value="CAD8338099.1"/>
    <property type="molecule type" value="Transcribed_RNA"/>
</dbReference>
<protein>
    <submittedName>
        <fullName evidence="1">Uncharacterized protein</fullName>
    </submittedName>
</protein>
<gene>
    <name evidence="1" type="ORF">CAUS1442_LOCUS10227</name>
</gene>
<organism evidence="1">
    <name type="scientific">Craspedostauros australis</name>
    <dbReference type="NCBI Taxonomy" id="1486917"/>
    <lineage>
        <taxon>Eukaryota</taxon>
        <taxon>Sar</taxon>
        <taxon>Stramenopiles</taxon>
        <taxon>Ochrophyta</taxon>
        <taxon>Bacillariophyta</taxon>
        <taxon>Bacillariophyceae</taxon>
        <taxon>Bacillariophycidae</taxon>
        <taxon>Naviculales</taxon>
        <taxon>Naviculaceae</taxon>
        <taxon>Craspedostauros</taxon>
    </lineage>
</organism>
<accession>A0A7R9WZB9</accession>
<sequence>MVVCFFFVSLRPAMLVVRNTDVVSRHAETSSPGRHIMAFDIDWQRQPKKDKHTTQISTTLCTVLFLAVGFFEKDRARFHRERPAFQFPGCGRSRVLDHL</sequence>
<proteinExistence type="predicted"/>
<reference evidence="1" key="1">
    <citation type="submission" date="2021-01" db="EMBL/GenBank/DDBJ databases">
        <authorList>
            <person name="Corre E."/>
            <person name="Pelletier E."/>
            <person name="Niang G."/>
            <person name="Scheremetjew M."/>
            <person name="Finn R."/>
            <person name="Kale V."/>
            <person name="Holt S."/>
            <person name="Cochrane G."/>
            <person name="Meng A."/>
            <person name="Brown T."/>
            <person name="Cohen L."/>
        </authorList>
    </citation>
    <scope>NUCLEOTIDE SEQUENCE</scope>
    <source>
        <strain evidence="1">CCMP3328</strain>
    </source>
</reference>
<name>A0A7R9WZB9_9STRA</name>